<proteinExistence type="predicted"/>
<dbReference type="AlphaFoldDB" id="A0A917KC53"/>
<feature type="domain" description="DUF397" evidence="1">
    <location>
        <begin position="9"/>
        <end position="61"/>
    </location>
</feature>
<reference evidence="3 4" key="1">
    <citation type="journal article" date="2014" name="Int. J. Syst. Evol. Microbiol.">
        <title>Complete genome sequence of Corynebacterium casei LMG S-19264T (=DSM 44701T), isolated from a smear-ripened cheese.</title>
        <authorList>
            <consortium name="US DOE Joint Genome Institute (JGI-PGF)"/>
            <person name="Walter F."/>
            <person name="Albersmeier A."/>
            <person name="Kalinowski J."/>
            <person name="Ruckert C."/>
        </authorList>
    </citation>
    <scope>NUCLEOTIDE SEQUENCE [LARGE SCALE GENOMIC DNA]</scope>
    <source>
        <strain evidence="3 4">CGMCC 4.7206</strain>
    </source>
</reference>
<dbReference type="InterPro" id="IPR007278">
    <property type="entry name" value="DUF397"/>
</dbReference>
<evidence type="ECO:0000313" key="3">
    <source>
        <dbReference type="EMBL" id="GGJ06341.1"/>
    </source>
</evidence>
<evidence type="ECO:0000259" key="1">
    <source>
        <dbReference type="Pfam" id="PF04149"/>
    </source>
</evidence>
<dbReference type="Pfam" id="PF04149">
    <property type="entry name" value="DUF397"/>
    <property type="match status" value="1"/>
</dbReference>
<dbReference type="EMBL" id="BMMT01000027">
    <property type="protein sequence ID" value="GGJ06341.1"/>
    <property type="molecule type" value="Genomic_DNA"/>
</dbReference>
<accession>A0A917KC53</accession>
<dbReference type="RefSeq" id="WP_229680576.1">
    <property type="nucleotide sequence ID" value="NZ_BAAAHC010000006.1"/>
</dbReference>
<reference evidence="3" key="3">
    <citation type="submission" date="2020-09" db="EMBL/GenBank/DDBJ databases">
        <authorList>
            <person name="Sun Q."/>
            <person name="Zhou Y."/>
        </authorList>
    </citation>
    <scope>NUCLEOTIDE SEQUENCE</scope>
    <source>
        <strain evidence="3">CGMCC 4.7206</strain>
    </source>
</reference>
<gene>
    <name evidence="2" type="ORF">GCM10009545_16800</name>
    <name evidence="3" type="ORF">GCM10011581_49120</name>
</gene>
<reference evidence="2" key="4">
    <citation type="submission" date="2023-12" db="EMBL/GenBank/DDBJ databases">
        <authorList>
            <person name="Sun Q."/>
            <person name="Inoue M."/>
        </authorList>
    </citation>
    <scope>NUCLEOTIDE SEQUENCE</scope>
    <source>
        <strain evidence="2">JCM 10664</strain>
    </source>
</reference>
<comment type="caution">
    <text evidence="3">The sequence shown here is derived from an EMBL/GenBank/DDBJ whole genome shotgun (WGS) entry which is preliminary data.</text>
</comment>
<protein>
    <recommendedName>
        <fullName evidence="1">DUF397 domain-containing protein</fullName>
    </recommendedName>
</protein>
<dbReference type="EMBL" id="BAAAHC010000006">
    <property type="protein sequence ID" value="GAA0515305.1"/>
    <property type="molecule type" value="Genomic_DNA"/>
</dbReference>
<dbReference type="Proteomes" id="UP000597989">
    <property type="component" value="Unassembled WGS sequence"/>
</dbReference>
<evidence type="ECO:0000313" key="2">
    <source>
        <dbReference type="EMBL" id="GAA0515305.1"/>
    </source>
</evidence>
<evidence type="ECO:0000313" key="5">
    <source>
        <dbReference type="Proteomes" id="UP001500220"/>
    </source>
</evidence>
<organism evidence="3 4">
    <name type="scientific">Saccharopolyspora thermophila</name>
    <dbReference type="NCBI Taxonomy" id="89367"/>
    <lineage>
        <taxon>Bacteria</taxon>
        <taxon>Bacillati</taxon>
        <taxon>Actinomycetota</taxon>
        <taxon>Actinomycetes</taxon>
        <taxon>Pseudonocardiales</taxon>
        <taxon>Pseudonocardiaceae</taxon>
        <taxon>Saccharopolyspora</taxon>
    </lineage>
</organism>
<dbReference type="Proteomes" id="UP001500220">
    <property type="component" value="Unassembled WGS sequence"/>
</dbReference>
<keyword evidence="5" id="KW-1185">Reference proteome</keyword>
<name>A0A917KC53_9PSEU</name>
<sequence length="67" mass="7163">MATLNHANLQWRKSSRSTSYGNCVEVAFAGPAVVARDSKDSDGAALAFDAVTWANFIDGIRAGRFEA</sequence>
<evidence type="ECO:0000313" key="4">
    <source>
        <dbReference type="Proteomes" id="UP000597989"/>
    </source>
</evidence>
<reference evidence="2 5" key="2">
    <citation type="journal article" date="2019" name="Int. J. Syst. Evol. Microbiol.">
        <title>The Global Catalogue of Microorganisms (GCM) 10K type strain sequencing project: providing services to taxonomists for standard genome sequencing and annotation.</title>
        <authorList>
            <consortium name="The Broad Institute Genomics Platform"/>
            <consortium name="The Broad Institute Genome Sequencing Center for Infectious Disease"/>
            <person name="Wu L."/>
            <person name="Ma J."/>
        </authorList>
    </citation>
    <scope>NUCLEOTIDE SEQUENCE [LARGE SCALE GENOMIC DNA]</scope>
    <source>
        <strain evidence="2 5">JCM 10664</strain>
    </source>
</reference>